<dbReference type="GO" id="GO:0005938">
    <property type="term" value="C:cell cortex"/>
    <property type="evidence" value="ECO:0007669"/>
    <property type="project" value="TreeGrafter"/>
</dbReference>
<dbReference type="STRING" id="1198029.A0A1U7LKI3"/>
<comment type="caution">
    <text evidence="5">The sequence shown here is derived from an EMBL/GenBank/DDBJ whole genome shotgun (WGS) entry which is preliminary data.</text>
</comment>
<dbReference type="Pfam" id="PF14222">
    <property type="entry name" value="MOR2-PAG1_N"/>
    <property type="match status" value="1"/>
</dbReference>
<feature type="compositionally biased region" description="Polar residues" evidence="1">
    <location>
        <begin position="68"/>
        <end position="79"/>
    </location>
</feature>
<evidence type="ECO:0000256" key="1">
    <source>
        <dbReference type="SAM" id="MobiDB-lite"/>
    </source>
</evidence>
<protein>
    <submittedName>
        <fullName evidence="5">Cell morphogenesis protein PAG1</fullName>
    </submittedName>
</protein>
<dbReference type="PANTHER" id="PTHR12295">
    <property type="entry name" value="FURRY-RELATED"/>
    <property type="match status" value="1"/>
</dbReference>
<dbReference type="GO" id="GO:0000131">
    <property type="term" value="C:incipient cellular bud site"/>
    <property type="evidence" value="ECO:0007669"/>
    <property type="project" value="EnsemblFungi"/>
</dbReference>
<evidence type="ECO:0000259" key="2">
    <source>
        <dbReference type="Pfam" id="PF14222"/>
    </source>
</evidence>
<dbReference type="InterPro" id="IPR025481">
    <property type="entry name" value="Cell_Morphogen_C"/>
</dbReference>
<feature type="region of interest" description="Disordered" evidence="1">
    <location>
        <begin position="182"/>
        <end position="204"/>
    </location>
</feature>
<dbReference type="InterPro" id="IPR016024">
    <property type="entry name" value="ARM-type_fold"/>
</dbReference>
<feature type="compositionally biased region" description="Acidic residues" evidence="1">
    <location>
        <begin position="2279"/>
        <end position="2292"/>
    </location>
</feature>
<dbReference type="Proteomes" id="UP000186594">
    <property type="component" value="Unassembled WGS sequence"/>
</dbReference>
<reference evidence="5 6" key="1">
    <citation type="submission" date="2016-04" db="EMBL/GenBank/DDBJ databases">
        <title>Evolutionary innovation and constraint leading to complex multicellularity in the Ascomycota.</title>
        <authorList>
            <person name="Cisse O."/>
            <person name="Nguyen A."/>
            <person name="Hewitt D.A."/>
            <person name="Jedd G."/>
            <person name="Stajich J.E."/>
        </authorList>
    </citation>
    <scope>NUCLEOTIDE SEQUENCE [LARGE SCALE GENOMIC DNA]</scope>
    <source>
        <strain evidence="5 6">DAH-3</strain>
    </source>
</reference>
<gene>
    <name evidence="5" type="ORF">NEOLI_001291</name>
</gene>
<evidence type="ECO:0000313" key="5">
    <source>
        <dbReference type="EMBL" id="OLL23052.1"/>
    </source>
</evidence>
<dbReference type="Pfam" id="PF14228">
    <property type="entry name" value="MOR2-PAG1_mid"/>
    <property type="match status" value="3"/>
</dbReference>
<dbReference type="OMA" id="MRADTMK"/>
<feature type="domain" description="Cell morphogenesis protein N-terminal" evidence="2">
    <location>
        <begin position="216"/>
        <end position="761"/>
    </location>
</feature>
<dbReference type="InterPro" id="IPR029473">
    <property type="entry name" value="MOR2-PAG1_mid"/>
</dbReference>
<dbReference type="GO" id="GO:0005933">
    <property type="term" value="C:cellular bud"/>
    <property type="evidence" value="ECO:0007669"/>
    <property type="project" value="EnsemblFungi"/>
</dbReference>
<feature type="compositionally biased region" description="Basic and acidic residues" evidence="1">
    <location>
        <begin position="2334"/>
        <end position="2343"/>
    </location>
</feature>
<accession>A0A1U7LKI3</accession>
<dbReference type="GO" id="GO:0007118">
    <property type="term" value="P:budding cell apical bud growth"/>
    <property type="evidence" value="ECO:0007669"/>
    <property type="project" value="EnsemblFungi"/>
</dbReference>
<dbReference type="PANTHER" id="PTHR12295:SF30">
    <property type="entry name" value="PROTEIN FURRY"/>
    <property type="match status" value="1"/>
</dbReference>
<dbReference type="SUPFAM" id="SSF48371">
    <property type="entry name" value="ARM repeat"/>
    <property type="match status" value="2"/>
</dbReference>
<name>A0A1U7LKI3_NEOID</name>
<dbReference type="EMBL" id="LXFE01002348">
    <property type="protein sequence ID" value="OLL23052.1"/>
    <property type="molecule type" value="Genomic_DNA"/>
</dbReference>
<dbReference type="Pfam" id="PF14225">
    <property type="entry name" value="MOR2-PAG1_C"/>
    <property type="match status" value="1"/>
</dbReference>
<feature type="compositionally biased region" description="Polar residues" evidence="1">
    <location>
        <begin position="23"/>
        <end position="36"/>
    </location>
</feature>
<dbReference type="InterPro" id="IPR025614">
    <property type="entry name" value="Cell_morpho_N"/>
</dbReference>
<dbReference type="GO" id="GO:0043332">
    <property type="term" value="C:mating projection tip"/>
    <property type="evidence" value="ECO:0007669"/>
    <property type="project" value="EnsemblFungi"/>
</dbReference>
<proteinExistence type="predicted"/>
<feature type="region of interest" description="Disordered" evidence="1">
    <location>
        <begin position="2249"/>
        <end position="2292"/>
    </location>
</feature>
<feature type="region of interest" description="Disordered" evidence="1">
    <location>
        <begin position="2316"/>
        <end position="2356"/>
    </location>
</feature>
<dbReference type="GO" id="GO:0000902">
    <property type="term" value="P:cell morphogenesis"/>
    <property type="evidence" value="ECO:0007669"/>
    <property type="project" value="EnsemblFungi"/>
</dbReference>
<feature type="domain" description="Cell morphogenesis central region" evidence="4">
    <location>
        <begin position="1606"/>
        <end position="1780"/>
    </location>
</feature>
<evidence type="ECO:0000259" key="3">
    <source>
        <dbReference type="Pfam" id="PF14225"/>
    </source>
</evidence>
<feature type="domain" description="Cell morphogenesis protein C-terminal" evidence="3">
    <location>
        <begin position="1813"/>
        <end position="2063"/>
    </location>
</feature>
<feature type="compositionally biased region" description="Low complexity" evidence="1">
    <location>
        <begin position="38"/>
        <end position="57"/>
    </location>
</feature>
<evidence type="ECO:0000259" key="4">
    <source>
        <dbReference type="Pfam" id="PF14228"/>
    </source>
</evidence>
<dbReference type="InterPro" id="IPR039867">
    <property type="entry name" value="Furry/Tao3/Mor2"/>
</dbReference>
<feature type="domain" description="Cell morphogenesis central region" evidence="4">
    <location>
        <begin position="1301"/>
        <end position="1534"/>
    </location>
</feature>
<feature type="region of interest" description="Disordered" evidence="1">
    <location>
        <begin position="1"/>
        <end position="102"/>
    </location>
</feature>
<organism evidence="5 6">
    <name type="scientific">Neolecta irregularis (strain DAH-3)</name>
    <dbReference type="NCBI Taxonomy" id="1198029"/>
    <lineage>
        <taxon>Eukaryota</taxon>
        <taxon>Fungi</taxon>
        <taxon>Dikarya</taxon>
        <taxon>Ascomycota</taxon>
        <taxon>Taphrinomycotina</taxon>
        <taxon>Neolectales</taxon>
        <taxon>Neolectaceae</taxon>
        <taxon>Neolecta</taxon>
    </lineage>
</organism>
<feature type="compositionally biased region" description="Polar residues" evidence="1">
    <location>
        <begin position="2257"/>
        <end position="2266"/>
    </location>
</feature>
<dbReference type="OrthoDB" id="6287725at2759"/>
<sequence length="2356" mass="265029">MLVNAYPQQDPGDPSLSRPPVPSSTGPPSRQPSLSSAPHFSSPRRTPHSSPSARSTPGPSPVVLQTAFPGSSTPEQLQSPVIPPPGKTQLPNGKTHSPDPKTPAEYALHILFTQFVKVAEKKLNFIQTLPSDSEPNITSILGLGVDPTFDKILVSLGYIARHKPKPVIDSIMFWRKSKSETSVVTEPRRPEMHHPRTKSYGSNLSNSSREATILAERRSLVSIYILCRALIEVVKQTPSGALGEELGDKLEEIVFNQLKNADPETIGQSPIRLANWELFAEMLGCMSESRFAEVNDRFIEELEKHSKGPLPKDREAGVELVIQGMRYLKIKIYPMDALEECSGFLSSLAGFLKQASSFRIKRAYADLLNMLILPVVGAATAEVNHPTWSDTIKSLYPKIVKMALKQRNWPFAYPLAVTLLCVSPQEFFADHWFELAESNFSRFKDKTCKGLAVCCLSQLVWIYMFRYTDSISNTTRKLDIITKTLFPSGRKGIVPSDVSITPFIQLLRFICVKHFDYGYKNIICSLMNADQLALVQGYIPLDSLSPERMTVGIYGFLAILSSLASSETTPPFPTNFEDNPRVQNCHTLPSSLFSTPLIKDCYEHFCQTLGKIAFACDQYLFGGGNATDSPKTPIVGTFQFEPYGVSLPLGSHIRDKQASFDLLHAIFDAIPTCFPKNIPLAKVIDILCSGIGHIDPGVAAAARTALKAIAKTKNAKMIVTGYERYLFKYDERQVRDRSGDSQLAVSDDMLKLYIDLLTAWLEALQAKIKPMPETPMSPISNDENLNRSEELETTSIWSVIEETEANGLFFLCSQSRKVRRRAISVMRLITEFETVLDYRCDSARSITSPLSLPSTPNQSPCTRIIHILENNSSTVLDFDHDLLSTAERTRLHKLQQNNKTADTLLHLAESDNAIDMALWYRAFPRLIKICFEKFPMAVVLCRNTICERLLHMQTYITALVEGNKLPNLSPFDILPKSIKATTYPEMLIEQWKLYLIMACSTLTLTDEQAPKLRYRHGRKRSVPVAAYERITSARAVFQLVIPLLAVEHNRIRQGVVTALGCINVNLYKVLVEDLQPIIRSLGEDVRVKQYGKQSPSPRRNRRQDRLRAEVTHIFQSTSHFLLHEEISRDDWILETLVNFIKDTKVFLSDADVQVEWEYQELRRHFCGLMEALYNVIIKTPEPSRWLPFEGRVSCFRLIEEWCGFGQYASLAKQREEKMKASVLAQYKDVRDRGALTAPLEIEKRNVELAALSVLASLCSGPVMQPIEQDGSRKALMAFDIGGLLRWIDAVFTSPSERIHKIGRRALSNLLTHNVDHGILFEDVVQQCYVGEPKAKVTQSFFMVAADTLTEYPDTRCQLFQILALCILKAGDKNIEVRLKAVHLLETTEMRHFGRSVLEEFEIGLASDTPAVYRRHQSLLSQRIAETHPDQVLYVFSEYTSYIYLVNEHYQQDIISALLPWIRMIELHLDPTGEDLSSAAQMVFANMFEIQVRLGDHMLDHIEALWTALASGPFPGNVKAILDYILKQSIHRRDPAFVNLCREVIVYLSRTPAGVKLVEALIAYLQPRSMIPQVVEPSPTLNLDQIYPHHANLSTLLTPPIKPAVFSYGQLALIFLADIVQKPLSTMTQHVPLILHIVFSQLDHYTCLIHDQTKEMLIHLLHEIPERRRSDTFLTTAAKDLISDLRKWDNKLFWSYDDLNNRKNARTPKQMEKMVHNVIEAFSVEIPDLRHTWGKTALTWATSCPVRHLACRSFQVFRCLMPGMTQDMLADMLARLSNTIADTSNDIQGFAMEILATLDAVTSELDVADALDYPQLFWATVACLNTIHEPEFLASLSILEKLIVKIDLSNPSNVAFLMATFPPKWEGKFEGLQSLILKGLRSSRALEPSFKILERLNEIPDNELVYCDGRLLYGVLANLPRFLDCIENSQITDDVVIAAQQLSSTAERQELYTLAKILDSYGKSRFRTKEDFLRQIVHTIRELYFPQHETQALIFLLGLLSNKLTWMRLKTLELLKAVLPHIDMRKPDFVGVGADLIAPLLRLLQTDHAHKALKVLDEAISISGGPMDRHILRMSLGNSTIRKEYERTATLFGIPDETGWAIPIPAVTATTTRNNVHAVFYTCVSTTSAGSPGSDVQFHADDYIYSPIRDDRTATMLSDDRTEVHMGDMVSTLHNLDQWFAEDVPSHAPTPSLAGTEYSVEHSESAPHVYDTRVAAIVSRSLMRTPSTTSFKTNLADSFGAAYGNVRPSMPHPHAYRSSPNTDSPGSPASLDSRGIKEEDSFESGDDYDNDEDTVVFNSNSFENSFGLEKLIRTAKRSSSKMQLSAKLNGKKSAVPRETRDRNSRGRSLSNGFGIAS</sequence>
<keyword evidence="6" id="KW-1185">Reference proteome</keyword>
<evidence type="ECO:0000313" key="6">
    <source>
        <dbReference type="Proteomes" id="UP000186594"/>
    </source>
</evidence>
<feature type="domain" description="Cell morphogenesis central region" evidence="4">
    <location>
        <begin position="802"/>
        <end position="1298"/>
    </location>
</feature>